<accession>A0A1I1M3D8</accession>
<comment type="subcellular location">
    <subcellularLocation>
        <location evidence="1">Cell outer membrane</location>
        <topology evidence="1">Multi-pass membrane protein</topology>
    </subcellularLocation>
</comment>
<dbReference type="InterPro" id="IPR012910">
    <property type="entry name" value="Plug_dom"/>
</dbReference>
<comment type="similarity">
    <text evidence="12">Belongs to the TonB-dependent receptor family.</text>
</comment>
<feature type="chain" id="PRO_5011784305" evidence="13">
    <location>
        <begin position="26"/>
        <end position="760"/>
    </location>
</feature>
<evidence type="ECO:0000256" key="6">
    <source>
        <dbReference type="ARBA" id="ARBA00022729"/>
    </source>
</evidence>
<dbReference type="Gene3D" id="2.170.130.10">
    <property type="entry name" value="TonB-dependent receptor, plug domain"/>
    <property type="match status" value="1"/>
</dbReference>
<keyword evidence="4" id="KW-0410">Iron transport</keyword>
<evidence type="ECO:0000256" key="10">
    <source>
        <dbReference type="ARBA" id="ARBA00023136"/>
    </source>
</evidence>
<keyword evidence="17" id="KW-1185">Reference proteome</keyword>
<evidence type="ECO:0000256" key="9">
    <source>
        <dbReference type="ARBA" id="ARBA00023077"/>
    </source>
</evidence>
<evidence type="ECO:0000256" key="7">
    <source>
        <dbReference type="ARBA" id="ARBA00023004"/>
    </source>
</evidence>
<evidence type="ECO:0000256" key="3">
    <source>
        <dbReference type="ARBA" id="ARBA00022452"/>
    </source>
</evidence>
<keyword evidence="8" id="KW-0406">Ion transport</keyword>
<reference evidence="16 17" key="1">
    <citation type="submission" date="2016-10" db="EMBL/GenBank/DDBJ databases">
        <authorList>
            <person name="de Groot N.N."/>
        </authorList>
    </citation>
    <scope>NUCLEOTIDE SEQUENCE [LARGE SCALE GENOMIC DNA]</scope>
    <source>
        <strain evidence="16 17">DSM 6059</strain>
    </source>
</reference>
<dbReference type="Pfam" id="PF00593">
    <property type="entry name" value="TonB_dep_Rec_b-barrel"/>
    <property type="match status" value="1"/>
</dbReference>
<dbReference type="STRING" id="1123010.SAMN02745724_02563"/>
<dbReference type="GO" id="GO:0009279">
    <property type="term" value="C:cell outer membrane"/>
    <property type="evidence" value="ECO:0007669"/>
    <property type="project" value="UniProtKB-SubCell"/>
</dbReference>
<proteinExistence type="inferred from homology"/>
<name>A0A1I1M3D8_9GAMM</name>
<protein>
    <submittedName>
        <fullName evidence="16">Outer membrane receptor proteins, mostly Fe transport</fullName>
    </submittedName>
</protein>
<dbReference type="PANTHER" id="PTHR32552:SF89">
    <property type="entry name" value="CATECHOLATE SIDEROPHORE RECEPTOR FIU"/>
    <property type="match status" value="1"/>
</dbReference>
<evidence type="ECO:0000259" key="14">
    <source>
        <dbReference type="Pfam" id="PF00593"/>
    </source>
</evidence>
<keyword evidence="2" id="KW-0813">Transport</keyword>
<keyword evidence="11" id="KW-0998">Cell outer membrane</keyword>
<keyword evidence="16" id="KW-0675">Receptor</keyword>
<sequence length="760" mass="83618">MSTKKYKLTLVASLISTLLSHNVLAEEEKSQANDNNQMESIIITGNASGKAIRKVDASYAVSTLSDDDMKKLAPKSTADLFKAIPGVWAESSGGVAGANVFVRGFPAGGDAPFLTIQLQDSPIYAPPTLSFLENSSMFRLDETIDYMEGLRGGPNPILSNGQPGLTTNFKLKEGSEDTEGLFKFTTSDFGLQRVDAVLSGSLSDGLYYMIGGYVKSSPGARDAGFNAEKGNQFTINITKELDNGKLNFYTRQTDDHGTWYLPIPIKIDGVDNTYTQIGPLNRQATIQYGPDGTSESFDFGEGRGWKGSISGASIHLELDDGWSFFDKFNYTQGDADTLGLVPEDGPVLLSNVADNGSSAIGQVTGDTYSGDTYVQKIGRWVVRKQIESFTNDMAFTKEWQNSKASFGLYNANFSANDWWSIGNQAYHVVTPGGEALTGIDCNDNADSCDWNYDINSTGDGNTRAFYTAYEIKVLSNLTLDLGLRSEDHEINYTVDEGLDGKITQSVQYDENTFSWTAGANYTINKKSGIFTRVNKGSKMPFFDDFRDNFDAYKSGEDLIKDVSQFELGYKLAEENISVYATFFANEVKGDVFVPRPGAPAERFTNEAYGVEIDFNYFHDSGFSVNTNATVQETEITEHSDENLIGNQAQRQPGWQLRITPSYDMEFENGMWASIYGTLSAVDDRYSTNANIKENVLSSYEKIDFGVIFSPTDNLKIQASVDNLTDSEGITEGDPRNTDPLAANARYILPRSFTLSVSYEF</sequence>
<keyword evidence="6 13" id="KW-0732">Signal</keyword>
<evidence type="ECO:0000256" key="12">
    <source>
        <dbReference type="RuleBase" id="RU003357"/>
    </source>
</evidence>
<feature type="signal peptide" evidence="13">
    <location>
        <begin position="1"/>
        <end position="25"/>
    </location>
</feature>
<evidence type="ECO:0000256" key="4">
    <source>
        <dbReference type="ARBA" id="ARBA00022496"/>
    </source>
</evidence>
<organism evidence="16 17">
    <name type="scientific">Pseudoalteromonas denitrificans DSM 6059</name>
    <dbReference type="NCBI Taxonomy" id="1123010"/>
    <lineage>
        <taxon>Bacteria</taxon>
        <taxon>Pseudomonadati</taxon>
        <taxon>Pseudomonadota</taxon>
        <taxon>Gammaproteobacteria</taxon>
        <taxon>Alteromonadales</taxon>
        <taxon>Pseudoalteromonadaceae</taxon>
        <taxon>Pseudoalteromonas</taxon>
    </lineage>
</organism>
<keyword evidence="7" id="KW-0408">Iron</keyword>
<evidence type="ECO:0000259" key="15">
    <source>
        <dbReference type="Pfam" id="PF07715"/>
    </source>
</evidence>
<dbReference type="OrthoDB" id="7386960at2"/>
<dbReference type="EMBL" id="FOLO01000018">
    <property type="protein sequence ID" value="SFC79252.1"/>
    <property type="molecule type" value="Genomic_DNA"/>
</dbReference>
<gene>
    <name evidence="16" type="ORF">SAMN02745724_02563</name>
</gene>
<evidence type="ECO:0000256" key="1">
    <source>
        <dbReference type="ARBA" id="ARBA00004571"/>
    </source>
</evidence>
<dbReference type="AlphaFoldDB" id="A0A1I1M3D8"/>
<feature type="domain" description="TonB-dependent receptor plug" evidence="15">
    <location>
        <begin position="54"/>
        <end position="163"/>
    </location>
</feature>
<evidence type="ECO:0000256" key="2">
    <source>
        <dbReference type="ARBA" id="ARBA00022448"/>
    </source>
</evidence>
<evidence type="ECO:0000313" key="16">
    <source>
        <dbReference type="EMBL" id="SFC79252.1"/>
    </source>
</evidence>
<dbReference type="Proteomes" id="UP000198862">
    <property type="component" value="Unassembled WGS sequence"/>
</dbReference>
<keyword evidence="10 12" id="KW-0472">Membrane</keyword>
<dbReference type="Pfam" id="PF07715">
    <property type="entry name" value="Plug"/>
    <property type="match status" value="1"/>
</dbReference>
<dbReference type="GO" id="GO:0015344">
    <property type="term" value="F:siderophore uptake transmembrane transporter activity"/>
    <property type="evidence" value="ECO:0007669"/>
    <property type="project" value="TreeGrafter"/>
</dbReference>
<dbReference type="PANTHER" id="PTHR32552">
    <property type="entry name" value="FERRICHROME IRON RECEPTOR-RELATED"/>
    <property type="match status" value="1"/>
</dbReference>
<dbReference type="InterPro" id="IPR036942">
    <property type="entry name" value="Beta-barrel_TonB_sf"/>
</dbReference>
<evidence type="ECO:0000313" key="17">
    <source>
        <dbReference type="Proteomes" id="UP000198862"/>
    </source>
</evidence>
<keyword evidence="5" id="KW-0812">Transmembrane</keyword>
<evidence type="ECO:0000256" key="13">
    <source>
        <dbReference type="SAM" id="SignalP"/>
    </source>
</evidence>
<dbReference type="RefSeq" id="WP_091984385.1">
    <property type="nucleotide sequence ID" value="NZ_FOLO01000018.1"/>
</dbReference>
<dbReference type="SUPFAM" id="SSF56935">
    <property type="entry name" value="Porins"/>
    <property type="match status" value="1"/>
</dbReference>
<feature type="domain" description="TonB-dependent receptor-like beta-barrel" evidence="14">
    <location>
        <begin position="276"/>
        <end position="723"/>
    </location>
</feature>
<dbReference type="InterPro" id="IPR000531">
    <property type="entry name" value="Beta-barrel_TonB"/>
</dbReference>
<dbReference type="InterPro" id="IPR037066">
    <property type="entry name" value="Plug_dom_sf"/>
</dbReference>
<evidence type="ECO:0000256" key="11">
    <source>
        <dbReference type="ARBA" id="ARBA00023237"/>
    </source>
</evidence>
<evidence type="ECO:0000256" key="8">
    <source>
        <dbReference type="ARBA" id="ARBA00023065"/>
    </source>
</evidence>
<dbReference type="InterPro" id="IPR039426">
    <property type="entry name" value="TonB-dep_rcpt-like"/>
</dbReference>
<dbReference type="Gene3D" id="2.40.170.20">
    <property type="entry name" value="TonB-dependent receptor, beta-barrel domain"/>
    <property type="match status" value="1"/>
</dbReference>
<keyword evidence="3" id="KW-1134">Transmembrane beta strand</keyword>
<keyword evidence="9 12" id="KW-0798">TonB box</keyword>
<evidence type="ECO:0000256" key="5">
    <source>
        <dbReference type="ARBA" id="ARBA00022692"/>
    </source>
</evidence>